<feature type="region of interest" description="Disordered" evidence="1">
    <location>
        <begin position="1"/>
        <end position="50"/>
    </location>
</feature>
<feature type="compositionally biased region" description="Low complexity" evidence="1">
    <location>
        <begin position="27"/>
        <end position="42"/>
    </location>
</feature>
<keyword evidence="3" id="KW-1185">Reference proteome</keyword>
<name>A0ABP1DNY8_9APHY</name>
<dbReference type="Proteomes" id="UP001497453">
    <property type="component" value="Chromosome 5"/>
</dbReference>
<feature type="region of interest" description="Disordered" evidence="1">
    <location>
        <begin position="306"/>
        <end position="333"/>
    </location>
</feature>
<evidence type="ECO:0000256" key="1">
    <source>
        <dbReference type="SAM" id="MobiDB-lite"/>
    </source>
</evidence>
<proteinExistence type="predicted"/>
<feature type="compositionally biased region" description="Polar residues" evidence="1">
    <location>
        <begin position="461"/>
        <end position="472"/>
    </location>
</feature>
<evidence type="ECO:0000313" key="2">
    <source>
        <dbReference type="EMBL" id="CAL1709510.1"/>
    </source>
</evidence>
<feature type="region of interest" description="Disordered" evidence="1">
    <location>
        <begin position="345"/>
        <end position="430"/>
    </location>
</feature>
<protein>
    <submittedName>
        <fullName evidence="2">Uncharacterized protein</fullName>
    </submittedName>
</protein>
<gene>
    <name evidence="2" type="ORF">GFSPODELE1_LOCUS7385</name>
</gene>
<feature type="compositionally biased region" description="Polar residues" evidence="1">
    <location>
        <begin position="129"/>
        <end position="138"/>
    </location>
</feature>
<dbReference type="EMBL" id="OZ037948">
    <property type="protein sequence ID" value="CAL1709510.1"/>
    <property type="molecule type" value="Genomic_DNA"/>
</dbReference>
<reference evidence="3" key="1">
    <citation type="submission" date="2024-04" db="EMBL/GenBank/DDBJ databases">
        <authorList>
            <person name="Shaw F."/>
            <person name="Minotto A."/>
        </authorList>
    </citation>
    <scope>NUCLEOTIDE SEQUENCE [LARGE SCALE GENOMIC DNA]</scope>
</reference>
<feature type="region of interest" description="Disordered" evidence="1">
    <location>
        <begin position="207"/>
        <end position="232"/>
    </location>
</feature>
<feature type="compositionally biased region" description="Polar residues" evidence="1">
    <location>
        <begin position="15"/>
        <end position="25"/>
    </location>
</feature>
<feature type="region of interest" description="Disordered" evidence="1">
    <location>
        <begin position="122"/>
        <end position="152"/>
    </location>
</feature>
<sequence>MPGLLGTRRKELPKNSPSWSYNLHNHSALLESDSESDTSSSSPIGSQKPVIISEDARLLRELDLSSRPDDAVYNANPWTIAKVNAASRPNVVSPAVTITKAHAVSRKRPTGPIADAFKKQLSRPGTKVATKNSVSQKPYSIPDQSRKSKAAPQSLPINHAVFNSFSRPSSQFPSDDPSNVASTFPSHVNTHECLKHVHANIEPPLEATSLTNLPPAPDSAAHIPRSEDPNERILPLVPGTNLVNAIASDLQTIPLTPEDIFMTEDDPARVALSYTFPSASTHSGGLPRPSIFLSPSTRDYTCRRHIRSPMSSPIPSRLSGYPPRMAASSPFRGDSNIPHLSNFLLKRPSSTRCPSKGRDSHPISTAIPSSSTDPPFRRPSPSFHASSSSRPLLSHTHLQPKGPIFRRPPRDAYDAFPVSPDSNWSSLPTPAKRLRPALEKTSGKFKISQFAKKLPVGAAQSSTQYSGSSRITTYLPPPPPKSGTEERAGPGVTSWHVKKAGQPFVPKRSKAHFDEPKPVPPLNKNTHHLGEANARFEPDNLEQRYRKVRQAARERKRPESQLWDILGLPSCGQVYLDGLSNENMDSIKAVGLDEGDARVQDGRFEIRIVAWEGLT</sequence>
<organism evidence="2 3">
    <name type="scientific">Somion occarium</name>
    <dbReference type="NCBI Taxonomy" id="3059160"/>
    <lineage>
        <taxon>Eukaryota</taxon>
        <taxon>Fungi</taxon>
        <taxon>Dikarya</taxon>
        <taxon>Basidiomycota</taxon>
        <taxon>Agaricomycotina</taxon>
        <taxon>Agaricomycetes</taxon>
        <taxon>Polyporales</taxon>
        <taxon>Cerrenaceae</taxon>
        <taxon>Somion</taxon>
    </lineage>
</organism>
<evidence type="ECO:0000313" key="3">
    <source>
        <dbReference type="Proteomes" id="UP001497453"/>
    </source>
</evidence>
<feature type="region of interest" description="Disordered" evidence="1">
    <location>
        <begin position="508"/>
        <end position="527"/>
    </location>
</feature>
<accession>A0ABP1DNY8</accession>
<feature type="compositionally biased region" description="Low complexity" evidence="1">
    <location>
        <begin position="308"/>
        <end position="317"/>
    </location>
</feature>
<feature type="compositionally biased region" description="Low complexity" evidence="1">
    <location>
        <begin position="368"/>
        <end position="397"/>
    </location>
</feature>
<feature type="region of interest" description="Disordered" evidence="1">
    <location>
        <begin position="461"/>
        <end position="491"/>
    </location>
</feature>